<feature type="transmembrane region" description="Helical" evidence="5">
    <location>
        <begin position="94"/>
        <end position="113"/>
    </location>
</feature>
<dbReference type="PANTHER" id="PTHR37422">
    <property type="entry name" value="TEICHURONIC ACID BIOSYNTHESIS PROTEIN TUAE"/>
    <property type="match status" value="1"/>
</dbReference>
<dbReference type="Proteomes" id="UP000244682">
    <property type="component" value="Chromosome"/>
</dbReference>
<evidence type="ECO:0000259" key="7">
    <source>
        <dbReference type="Pfam" id="PF11846"/>
    </source>
</evidence>
<feature type="transmembrane region" description="Helical" evidence="5">
    <location>
        <begin position="237"/>
        <end position="253"/>
    </location>
</feature>
<feature type="transmembrane region" description="Helical" evidence="5">
    <location>
        <begin position="361"/>
        <end position="376"/>
    </location>
</feature>
<dbReference type="Pfam" id="PF04932">
    <property type="entry name" value="Wzy_C"/>
    <property type="match status" value="1"/>
</dbReference>
<feature type="domain" description="O-antigen ligase-related" evidence="6">
    <location>
        <begin position="199"/>
        <end position="337"/>
    </location>
</feature>
<dbReference type="EMBL" id="CP028956">
    <property type="protein sequence ID" value="AWC93765.1"/>
    <property type="molecule type" value="Genomic_DNA"/>
</dbReference>
<feature type="transmembrane region" description="Helical" evidence="5">
    <location>
        <begin position="120"/>
        <end position="140"/>
    </location>
</feature>
<feature type="domain" description="Protein glycosylation ligase" evidence="8">
    <location>
        <begin position="156"/>
        <end position="181"/>
    </location>
</feature>
<gene>
    <name evidence="9" type="ORF">AM380_09030</name>
</gene>
<dbReference type="GO" id="GO:0016020">
    <property type="term" value="C:membrane"/>
    <property type="evidence" value="ECO:0007669"/>
    <property type="project" value="UniProtKB-SubCell"/>
</dbReference>
<dbReference type="InterPro" id="IPR021797">
    <property type="entry name" value="Wzy_C_2"/>
</dbReference>
<feature type="transmembrane region" description="Helical" evidence="5">
    <location>
        <begin position="323"/>
        <end position="349"/>
    </location>
</feature>
<evidence type="ECO:0000256" key="2">
    <source>
        <dbReference type="ARBA" id="ARBA00022692"/>
    </source>
</evidence>
<keyword evidence="4 5" id="KW-0472">Membrane</keyword>
<organism evidence="9 10">
    <name type="scientific">Morganella morganii</name>
    <name type="common">Proteus morganii</name>
    <dbReference type="NCBI Taxonomy" id="582"/>
    <lineage>
        <taxon>Bacteria</taxon>
        <taxon>Pseudomonadati</taxon>
        <taxon>Pseudomonadota</taxon>
        <taxon>Gammaproteobacteria</taxon>
        <taxon>Enterobacterales</taxon>
        <taxon>Morganellaceae</taxon>
        <taxon>Morganella</taxon>
    </lineage>
</organism>
<name>A0AAU8ZKX7_MORMO</name>
<dbReference type="PANTHER" id="PTHR37422:SF21">
    <property type="entry name" value="EXOQ-LIKE PROTEIN"/>
    <property type="match status" value="1"/>
</dbReference>
<evidence type="ECO:0000313" key="9">
    <source>
        <dbReference type="EMBL" id="AWC93765.1"/>
    </source>
</evidence>
<proteinExistence type="predicted"/>
<feature type="domain" description="Virulence factor membrane-bound polymerase C-terminal" evidence="7">
    <location>
        <begin position="367"/>
        <end position="543"/>
    </location>
</feature>
<evidence type="ECO:0000256" key="5">
    <source>
        <dbReference type="SAM" id="Phobius"/>
    </source>
</evidence>
<dbReference type="InterPro" id="IPR051533">
    <property type="entry name" value="WaaL-like"/>
</dbReference>
<sequence>MVYSRGLVFFFLFWLTGSLVFIQNSGGYGLSLPQNCFSWAMMGILIFSVSLSVIRKKQYLVITPALRLFAAGVVILALPLLYTRPEWRLTGGLYWAGAAAGLLFYLCCVQLKLNKDQIRFLVLLWLSACMAHALLVLLQLTPAGGWIPWPVLSNRPYGVFQQVNLLATFLSCGMALALFLFLLPEQRQSGISRGISVSALLIMPCVLVLIQSRIGLLSAVITAVMLLLSVGTYRRKYSAVILLAGGVIAGWWLKNHTQIGVISHLNSDHARLEMFSSTWEMLKQRPLIGWGAGGFEYVFQMFRVLQGKSTEGTGVVIHPHNEILFWGAEGGVVALTGLALIITGGGLIIQRAWLAFYRGNNPLPLTLCLTILPLLLHTQTEYPFGLSALHFALCLLLLSQADRATASPAKTLALPSFFSMIAAGTGAGMICIMAGAFLTGIILTETEQQGMQDIRALSSVPEFVLITQYERVEFDRHVHKLMQFNQTGEPRLLADYRRWAVNYLKKHTDKNVYISLIMILHYQGDSEAEKYYLNQAGQLFPQDIRFFSGRLL</sequence>
<dbReference type="InterPro" id="IPR031726">
    <property type="entry name" value="PglL_A"/>
</dbReference>
<dbReference type="InterPro" id="IPR007016">
    <property type="entry name" value="O-antigen_ligase-rel_domated"/>
</dbReference>
<feature type="transmembrane region" description="Helical" evidence="5">
    <location>
        <begin position="420"/>
        <end position="443"/>
    </location>
</feature>
<comment type="subcellular location">
    <subcellularLocation>
        <location evidence="1">Membrane</location>
        <topology evidence="1">Multi-pass membrane protein</topology>
    </subcellularLocation>
</comment>
<feature type="transmembrane region" description="Helical" evidence="5">
    <location>
        <begin position="190"/>
        <end position="210"/>
    </location>
</feature>
<feature type="transmembrane region" description="Helical" evidence="5">
    <location>
        <begin position="160"/>
        <end position="183"/>
    </location>
</feature>
<keyword evidence="2 5" id="KW-0812">Transmembrane</keyword>
<accession>A0AAU8ZKX7</accession>
<evidence type="ECO:0000313" key="10">
    <source>
        <dbReference type="Proteomes" id="UP000244682"/>
    </source>
</evidence>
<feature type="transmembrane region" description="Helical" evidence="5">
    <location>
        <begin position="37"/>
        <end position="54"/>
    </location>
</feature>
<dbReference type="Pfam" id="PF15864">
    <property type="entry name" value="PglL_A"/>
    <property type="match status" value="1"/>
</dbReference>
<feature type="transmembrane region" description="Helical" evidence="5">
    <location>
        <begin position="216"/>
        <end position="232"/>
    </location>
</feature>
<evidence type="ECO:0000256" key="1">
    <source>
        <dbReference type="ARBA" id="ARBA00004141"/>
    </source>
</evidence>
<feature type="transmembrane region" description="Helical" evidence="5">
    <location>
        <begin position="66"/>
        <end position="82"/>
    </location>
</feature>
<evidence type="ECO:0000256" key="4">
    <source>
        <dbReference type="ARBA" id="ARBA00023136"/>
    </source>
</evidence>
<evidence type="ECO:0000259" key="8">
    <source>
        <dbReference type="Pfam" id="PF15864"/>
    </source>
</evidence>
<dbReference type="AlphaFoldDB" id="A0AAU8ZKX7"/>
<evidence type="ECO:0000259" key="6">
    <source>
        <dbReference type="Pfam" id="PF04932"/>
    </source>
</evidence>
<evidence type="ECO:0000256" key="3">
    <source>
        <dbReference type="ARBA" id="ARBA00022989"/>
    </source>
</evidence>
<reference evidence="9 10" key="1">
    <citation type="submission" date="2018-04" db="EMBL/GenBank/DDBJ databases">
        <title>Whole genome sequencing of Morganella morganii AR_0133.</title>
        <authorList>
            <person name="Conlan S."/>
            <person name="Thomas P.J."/>
            <person name="Mullikin J."/>
            <person name="Frank K.M."/>
            <person name="Segre J.A."/>
        </authorList>
    </citation>
    <scope>NUCLEOTIDE SEQUENCE [LARGE SCALE GENOMIC DNA]</scope>
    <source>
        <strain evidence="9 10">AR_0133</strain>
    </source>
</reference>
<protein>
    <submittedName>
        <fullName evidence="9">Polymerase</fullName>
    </submittedName>
</protein>
<keyword evidence="3 5" id="KW-1133">Transmembrane helix</keyword>
<dbReference type="Pfam" id="PF11846">
    <property type="entry name" value="Wzy_C_2"/>
    <property type="match status" value="1"/>
</dbReference>